<dbReference type="GO" id="GO:0003987">
    <property type="term" value="F:acetate-CoA ligase activity"/>
    <property type="evidence" value="ECO:0007669"/>
    <property type="project" value="UniProtKB-EC"/>
</dbReference>
<dbReference type="InterPro" id="IPR000873">
    <property type="entry name" value="AMP-dep_synth/lig_dom"/>
</dbReference>
<dbReference type="AlphaFoldDB" id="A0A0X8XA05"/>
<keyword evidence="2" id="KW-0436">Ligase</keyword>
<dbReference type="PANTHER" id="PTHR24095">
    <property type="entry name" value="ACETYL-COENZYME A SYNTHETASE"/>
    <property type="match status" value="1"/>
</dbReference>
<dbReference type="Gene3D" id="3.30.300.30">
    <property type="match status" value="1"/>
</dbReference>
<dbReference type="Proteomes" id="UP000218890">
    <property type="component" value="Chromosome"/>
</dbReference>
<evidence type="ECO:0000256" key="1">
    <source>
        <dbReference type="ARBA" id="ARBA00013275"/>
    </source>
</evidence>
<dbReference type="KEGG" id="hhk:HH1059_15310"/>
<dbReference type="GO" id="GO:0005524">
    <property type="term" value="F:ATP binding"/>
    <property type="evidence" value="ECO:0007669"/>
    <property type="project" value="UniProtKB-KW"/>
</dbReference>
<evidence type="ECO:0000256" key="3">
    <source>
        <dbReference type="ARBA" id="ARBA00022741"/>
    </source>
</evidence>
<dbReference type="InterPro" id="IPR042099">
    <property type="entry name" value="ANL_N_sf"/>
</dbReference>
<dbReference type="GO" id="GO:0006085">
    <property type="term" value="P:acetyl-CoA biosynthetic process"/>
    <property type="evidence" value="ECO:0007669"/>
    <property type="project" value="TreeGrafter"/>
</dbReference>
<keyword evidence="4" id="KW-0067">ATP-binding</keyword>
<dbReference type="InterPro" id="IPR045851">
    <property type="entry name" value="AMP-bd_C_sf"/>
</dbReference>
<dbReference type="Gene3D" id="3.40.50.12780">
    <property type="entry name" value="N-terminal domain of ligase-like"/>
    <property type="match status" value="1"/>
</dbReference>
<reference evidence="8" key="1">
    <citation type="submission" date="2016-02" db="EMBL/GenBank/DDBJ databases">
        <title>Halorhodospira halochloris DSM-1059 complete genome, version 2.</title>
        <authorList>
            <person name="Tsukatani Y."/>
        </authorList>
    </citation>
    <scope>NUCLEOTIDE SEQUENCE</scope>
    <source>
        <strain evidence="8">DSM 1059</strain>
    </source>
</reference>
<evidence type="ECO:0000256" key="4">
    <source>
        <dbReference type="ARBA" id="ARBA00022840"/>
    </source>
</evidence>
<proteinExistence type="predicted"/>
<dbReference type="OrthoDB" id="9803968at2"/>
<name>A0A0X8XA05_HALHR</name>
<dbReference type="Pfam" id="PF13193">
    <property type="entry name" value="AMP-binding_C"/>
    <property type="match status" value="1"/>
</dbReference>
<organism evidence="8 9">
    <name type="scientific">Halorhodospira halochloris</name>
    <name type="common">Ectothiorhodospira halochloris</name>
    <dbReference type="NCBI Taxonomy" id="1052"/>
    <lineage>
        <taxon>Bacteria</taxon>
        <taxon>Pseudomonadati</taxon>
        <taxon>Pseudomonadota</taxon>
        <taxon>Gammaproteobacteria</taxon>
        <taxon>Chromatiales</taxon>
        <taxon>Ectothiorhodospiraceae</taxon>
        <taxon>Halorhodospira</taxon>
    </lineage>
</organism>
<accession>A0A0X8XA05</accession>
<gene>
    <name evidence="8" type="primary">acsA</name>
    <name evidence="8" type="ORF">HH1059_15310</name>
</gene>
<dbReference type="SUPFAM" id="SSF56801">
    <property type="entry name" value="Acetyl-CoA synthetase-like"/>
    <property type="match status" value="1"/>
</dbReference>
<keyword evidence="9" id="KW-1185">Reference proteome</keyword>
<sequence length="546" mass="60268">MGAQAPTISWLEVEKNWLDEQPDGGLNLAYQCLERNLAAGRAHQPALIWRSSTNQRTVYTYAELSAEAQRFAAALKHRGIRLAERVCTIAPRRPELYIAALGTLHHGAVYAPLFSVYGPDPIRRRLEVGEARVVITTKQLYEQRIAPIRGALPSLEHIVLIDGEAPGAESWQQFCTAPAANTPNEGLVTAAEFPALLLFTSGTTGPPKGVLHVHRAAAALLTSGRLVLGLEPGTRYWCTADPGWVTGVAYGLLAPLLCGATLVVDEGKLEAARWYDILAEEAIQCWLTTPTALRLLRRSAVDTYHHELSNLERIFSTGEPLDPALTEWTQQHLNLPTRDAWWQSETGSIITAQYADDPLTPARMGRSAPGIEMIIAEIDHQQVKPITRPGQTGEILIKRGWPSMFRAYLGAPESYRQAFIDDWYRSGDLAQWDRNGELRFIGRADDVIKTAGHMVGPAEVEAVLNHHPEVVECGVSAVPDAVAGHLVAAWVVPRNPVQDAEKLRHDLIAYARQRLGTAVAPRELHFIDELPKTPSGKILRRELRKP</sequence>
<protein>
    <recommendedName>
        <fullName evidence="1">acetate--CoA ligase</fullName>
        <ecNumber evidence="1">6.2.1.1</ecNumber>
    </recommendedName>
</protein>
<evidence type="ECO:0000313" key="8">
    <source>
        <dbReference type="EMBL" id="BAU58237.1"/>
    </source>
</evidence>
<keyword evidence="5" id="KW-0007">Acetylation</keyword>
<dbReference type="InterPro" id="IPR020845">
    <property type="entry name" value="AMP-binding_CS"/>
</dbReference>
<dbReference type="PROSITE" id="PS00455">
    <property type="entry name" value="AMP_BINDING"/>
    <property type="match status" value="1"/>
</dbReference>
<dbReference type="RefSeq" id="WP_096409634.1">
    <property type="nucleotide sequence ID" value="NZ_AP017372.2"/>
</dbReference>
<dbReference type="InterPro" id="IPR025110">
    <property type="entry name" value="AMP-bd_C"/>
</dbReference>
<dbReference type="GO" id="GO:0005829">
    <property type="term" value="C:cytosol"/>
    <property type="evidence" value="ECO:0007669"/>
    <property type="project" value="TreeGrafter"/>
</dbReference>
<keyword evidence="3" id="KW-0547">Nucleotide-binding</keyword>
<evidence type="ECO:0000259" key="7">
    <source>
        <dbReference type="Pfam" id="PF13193"/>
    </source>
</evidence>
<dbReference type="EC" id="6.2.1.1" evidence="1"/>
<evidence type="ECO:0000313" key="9">
    <source>
        <dbReference type="Proteomes" id="UP000218890"/>
    </source>
</evidence>
<feature type="domain" description="AMP-dependent synthetase/ligase" evidence="6">
    <location>
        <begin position="38"/>
        <end position="409"/>
    </location>
</feature>
<evidence type="ECO:0000256" key="2">
    <source>
        <dbReference type="ARBA" id="ARBA00022598"/>
    </source>
</evidence>
<dbReference type="PANTHER" id="PTHR24095:SF14">
    <property type="entry name" value="ACETYL-COENZYME A SYNTHETASE 1"/>
    <property type="match status" value="1"/>
</dbReference>
<evidence type="ECO:0000259" key="6">
    <source>
        <dbReference type="Pfam" id="PF00501"/>
    </source>
</evidence>
<dbReference type="EMBL" id="AP017372">
    <property type="protein sequence ID" value="BAU58237.1"/>
    <property type="molecule type" value="Genomic_DNA"/>
</dbReference>
<evidence type="ECO:0000256" key="5">
    <source>
        <dbReference type="ARBA" id="ARBA00022990"/>
    </source>
</evidence>
<dbReference type="Pfam" id="PF00501">
    <property type="entry name" value="AMP-binding"/>
    <property type="match status" value="1"/>
</dbReference>
<feature type="domain" description="AMP-binding enzyme C-terminal" evidence="7">
    <location>
        <begin position="459"/>
        <end position="537"/>
    </location>
</feature>